<accession>A0AAW2Z9R7</accession>
<sequence>MMNDVFYSPGFAPRTSGKQETIIMERPLLATPFQRGALYYFLQVMATISGLLIASGGALLVVGSALAIHDAPYYYRTIGILYIVAFSLWAAASFFGFLSSLGVFSHKTRSSYHAFGMWSNVVFLIGSACLIVAASFWTARSDNGLVDAGFVIAIAGAAIVFVHFAIRALSTATDAVRLYRQYGPDNLNLSYTIVTKEHLVSVHFNGLASVFYAVASTVLVLGSIIYLEFNRNTAFLMLLNQATILWIVSGGLYLIGGLFQAIGRR</sequence>
<keyword evidence="3" id="KW-1185">Reference proteome</keyword>
<feature type="transmembrane region" description="Helical" evidence="1">
    <location>
        <begin position="38"/>
        <end position="68"/>
    </location>
</feature>
<protein>
    <submittedName>
        <fullName evidence="2">Uncharacterized protein</fullName>
    </submittedName>
</protein>
<organism evidence="2 3">
    <name type="scientific">Acrasis kona</name>
    <dbReference type="NCBI Taxonomy" id="1008807"/>
    <lineage>
        <taxon>Eukaryota</taxon>
        <taxon>Discoba</taxon>
        <taxon>Heterolobosea</taxon>
        <taxon>Tetramitia</taxon>
        <taxon>Eutetramitia</taxon>
        <taxon>Acrasidae</taxon>
        <taxon>Acrasis</taxon>
    </lineage>
</organism>
<feature type="transmembrane region" description="Helical" evidence="1">
    <location>
        <begin position="115"/>
        <end position="137"/>
    </location>
</feature>
<reference evidence="2 3" key="1">
    <citation type="submission" date="2024-03" db="EMBL/GenBank/DDBJ databases">
        <title>The Acrasis kona genome and developmental transcriptomes reveal deep origins of eukaryotic multicellular pathways.</title>
        <authorList>
            <person name="Sheikh S."/>
            <person name="Fu C.-J."/>
            <person name="Brown M.W."/>
            <person name="Baldauf S.L."/>
        </authorList>
    </citation>
    <scope>NUCLEOTIDE SEQUENCE [LARGE SCALE GENOMIC DNA]</scope>
    <source>
        <strain evidence="2 3">ATCC MYA-3509</strain>
    </source>
</reference>
<name>A0AAW2Z9R7_9EUKA</name>
<gene>
    <name evidence="2" type="ORF">AKO1_012276</name>
</gene>
<keyword evidence="1" id="KW-1133">Transmembrane helix</keyword>
<feature type="transmembrane region" description="Helical" evidence="1">
    <location>
        <begin position="149"/>
        <end position="170"/>
    </location>
</feature>
<comment type="caution">
    <text evidence="2">The sequence shown here is derived from an EMBL/GenBank/DDBJ whole genome shotgun (WGS) entry which is preliminary data.</text>
</comment>
<dbReference type="AlphaFoldDB" id="A0AAW2Z9R7"/>
<dbReference type="Proteomes" id="UP001431209">
    <property type="component" value="Unassembled WGS sequence"/>
</dbReference>
<feature type="transmembrane region" description="Helical" evidence="1">
    <location>
        <begin position="206"/>
        <end position="227"/>
    </location>
</feature>
<feature type="transmembrane region" description="Helical" evidence="1">
    <location>
        <begin position="80"/>
        <end position="103"/>
    </location>
</feature>
<dbReference type="EMBL" id="JAOPGA020001197">
    <property type="protein sequence ID" value="KAL0486013.1"/>
    <property type="molecule type" value="Genomic_DNA"/>
</dbReference>
<evidence type="ECO:0000313" key="2">
    <source>
        <dbReference type="EMBL" id="KAL0486013.1"/>
    </source>
</evidence>
<feature type="transmembrane region" description="Helical" evidence="1">
    <location>
        <begin position="233"/>
        <end position="255"/>
    </location>
</feature>
<evidence type="ECO:0000313" key="3">
    <source>
        <dbReference type="Proteomes" id="UP001431209"/>
    </source>
</evidence>
<evidence type="ECO:0000256" key="1">
    <source>
        <dbReference type="SAM" id="Phobius"/>
    </source>
</evidence>
<proteinExistence type="predicted"/>
<keyword evidence="1" id="KW-0812">Transmembrane</keyword>
<keyword evidence="1" id="KW-0472">Membrane</keyword>